<evidence type="ECO:0000313" key="1">
    <source>
        <dbReference type="EMBL" id="MBO2460322.1"/>
    </source>
</evidence>
<reference evidence="1 2" key="1">
    <citation type="submission" date="2021-03" db="EMBL/GenBank/DDBJ databases">
        <title>Actinomadura violae sp. nov., isolated from lichen in Thailand.</title>
        <authorList>
            <person name="Kanchanasin P."/>
            <person name="Saeng-In P."/>
            <person name="Phongsopitanun W."/>
            <person name="Yuki M."/>
            <person name="Kudo T."/>
            <person name="Ohkuma M."/>
            <person name="Tanasupawat S."/>
        </authorList>
    </citation>
    <scope>NUCLEOTIDE SEQUENCE [LARGE SCALE GENOMIC DNA]</scope>
    <source>
        <strain evidence="1 2">LCR2-06</strain>
    </source>
</reference>
<dbReference type="RefSeq" id="WP_208243714.1">
    <property type="nucleotide sequence ID" value="NZ_JAGEPF010000013.1"/>
</dbReference>
<keyword evidence="2" id="KW-1185">Reference proteome</keyword>
<comment type="caution">
    <text evidence="1">The sequence shown here is derived from an EMBL/GenBank/DDBJ whole genome shotgun (WGS) entry which is preliminary data.</text>
</comment>
<accession>A0ABS3RUI1</accession>
<name>A0ABS3RUI1_9ACTN</name>
<evidence type="ECO:0000313" key="2">
    <source>
        <dbReference type="Proteomes" id="UP000680206"/>
    </source>
</evidence>
<dbReference type="Proteomes" id="UP000680206">
    <property type="component" value="Unassembled WGS sequence"/>
</dbReference>
<sequence>MNHNALAVPAEPATAWLIQELCGLIDITAELDSNPRDRYAVTQKLIAAAHRVAAATGPVLDRDAALITALREAATARPAAPDVCADCRTVEWCGRHAVGLDVADTYNDLGRALYGPVYDEWAPTPAGPSAASPPKTHHPG</sequence>
<proteinExistence type="predicted"/>
<dbReference type="EMBL" id="JAGEPF010000013">
    <property type="protein sequence ID" value="MBO2460322.1"/>
    <property type="molecule type" value="Genomic_DNA"/>
</dbReference>
<protein>
    <submittedName>
        <fullName evidence="1">Uncharacterized protein</fullName>
    </submittedName>
</protein>
<organism evidence="1 2">
    <name type="scientific">Actinomadura violacea</name>
    <dbReference type="NCBI Taxonomy" id="2819934"/>
    <lineage>
        <taxon>Bacteria</taxon>
        <taxon>Bacillati</taxon>
        <taxon>Actinomycetota</taxon>
        <taxon>Actinomycetes</taxon>
        <taxon>Streptosporangiales</taxon>
        <taxon>Thermomonosporaceae</taxon>
        <taxon>Actinomadura</taxon>
    </lineage>
</organism>
<gene>
    <name evidence="1" type="ORF">J4709_22335</name>
</gene>